<organism evidence="6 7">
    <name type="scientific">Nocardioides aestuarii</name>
    <dbReference type="NCBI Taxonomy" id="252231"/>
    <lineage>
        <taxon>Bacteria</taxon>
        <taxon>Bacillati</taxon>
        <taxon>Actinomycetota</taxon>
        <taxon>Actinomycetes</taxon>
        <taxon>Propionibacteriales</taxon>
        <taxon>Nocardioidaceae</taxon>
        <taxon>Nocardioides</taxon>
    </lineage>
</organism>
<comment type="caution">
    <text evidence="6">The sequence shown here is derived from an EMBL/GenBank/DDBJ whole genome shotgun (WGS) entry which is preliminary data.</text>
</comment>
<evidence type="ECO:0000259" key="4">
    <source>
        <dbReference type="Pfam" id="PF07731"/>
    </source>
</evidence>
<dbReference type="EMBL" id="JBHUGD010000001">
    <property type="protein sequence ID" value="MFD1945831.1"/>
    <property type="molecule type" value="Genomic_DNA"/>
</dbReference>
<feature type="domain" description="Plastocyanin-like" evidence="4">
    <location>
        <begin position="358"/>
        <end position="458"/>
    </location>
</feature>
<dbReference type="PANTHER" id="PTHR11709">
    <property type="entry name" value="MULTI-COPPER OXIDASE"/>
    <property type="match status" value="1"/>
</dbReference>
<evidence type="ECO:0000256" key="1">
    <source>
        <dbReference type="ARBA" id="ARBA00022723"/>
    </source>
</evidence>
<feature type="domain" description="Plastocyanin-like" evidence="5">
    <location>
        <begin position="86"/>
        <end position="187"/>
    </location>
</feature>
<dbReference type="Gene3D" id="2.60.40.420">
    <property type="entry name" value="Cupredoxins - blue copper proteins"/>
    <property type="match status" value="3"/>
</dbReference>
<evidence type="ECO:0000256" key="3">
    <source>
        <dbReference type="ARBA" id="ARBA00023008"/>
    </source>
</evidence>
<sequence>MAVRTGTRLWLAGAATAALVLPLGWMWQASLLPDRYDMAAMGYADWGGGPAGAHDHHHGTEVADLVADPSLPADVEETFTVATDGDRFTVNGTTPGPVLRATEGDLVEVTLVNDDVAEGATLHWHGIDVPNAADGVAGVTQDAVMPGEEYVYRFVAEDPGSYWYHSHQVSHEQVQKGLFGAVVIEPRGSGGSDVDEVVLMHQYGGGGTVNGQPGTTTVVAEPGDAVRLRLVNTDNGLATAWLPGTDFRVLAVDGRDLNGPTDVTDVGVEVPAGGRVDLGFTVPADGARLDLSGGASVVVGPGDPDGVRSPGPGEVLDLLDYGEPEAPPFDVSRPDRRFDYVIDRRPGFLDGVPGLWWTVNGGLYPDVPMFMVTEGDVVVFEIVNDSPDSHPMHLHGHHALVLSRDGVAATGSPWWTDSLEVGVGESYEIALLADNPGLWMDHCHNLPHAAEGLVAHLMYDGVTSSFEVGGERVNRPE</sequence>
<dbReference type="InterPro" id="IPR011706">
    <property type="entry name" value="Cu-oxidase_C"/>
</dbReference>
<dbReference type="InterPro" id="IPR045087">
    <property type="entry name" value="Cu-oxidase_fam"/>
</dbReference>
<protein>
    <submittedName>
        <fullName evidence="6">Multicopper oxidase family protein</fullName>
    </submittedName>
</protein>
<dbReference type="SUPFAM" id="SSF49503">
    <property type="entry name" value="Cupredoxins"/>
    <property type="match status" value="3"/>
</dbReference>
<dbReference type="Pfam" id="PF07731">
    <property type="entry name" value="Cu-oxidase_2"/>
    <property type="match status" value="1"/>
</dbReference>
<proteinExistence type="predicted"/>
<keyword evidence="1" id="KW-0479">Metal-binding</keyword>
<accession>A0ABW4TIW9</accession>
<keyword evidence="7" id="KW-1185">Reference proteome</keyword>
<dbReference type="CDD" id="cd04202">
    <property type="entry name" value="CuRO_D2_2dMcoN_like"/>
    <property type="match status" value="1"/>
</dbReference>
<dbReference type="Proteomes" id="UP001597351">
    <property type="component" value="Unassembled WGS sequence"/>
</dbReference>
<dbReference type="RefSeq" id="WP_343915261.1">
    <property type="nucleotide sequence ID" value="NZ_BAAAJT010000002.1"/>
</dbReference>
<evidence type="ECO:0000259" key="5">
    <source>
        <dbReference type="Pfam" id="PF07732"/>
    </source>
</evidence>
<dbReference type="PANTHER" id="PTHR11709:SF394">
    <property type="entry name" value="FI03373P-RELATED"/>
    <property type="match status" value="1"/>
</dbReference>
<evidence type="ECO:0000256" key="2">
    <source>
        <dbReference type="ARBA" id="ARBA00023002"/>
    </source>
</evidence>
<gene>
    <name evidence="6" type="ORF">ACFSDE_03430</name>
</gene>
<dbReference type="InterPro" id="IPR008972">
    <property type="entry name" value="Cupredoxin"/>
</dbReference>
<evidence type="ECO:0000313" key="7">
    <source>
        <dbReference type="Proteomes" id="UP001597351"/>
    </source>
</evidence>
<dbReference type="InterPro" id="IPR011707">
    <property type="entry name" value="Cu-oxidase-like_N"/>
</dbReference>
<dbReference type="PROSITE" id="PS00080">
    <property type="entry name" value="MULTICOPPER_OXIDASE2"/>
    <property type="match status" value="1"/>
</dbReference>
<reference evidence="7" key="1">
    <citation type="journal article" date="2019" name="Int. J. Syst. Evol. Microbiol.">
        <title>The Global Catalogue of Microorganisms (GCM) 10K type strain sequencing project: providing services to taxonomists for standard genome sequencing and annotation.</title>
        <authorList>
            <consortium name="The Broad Institute Genomics Platform"/>
            <consortium name="The Broad Institute Genome Sequencing Center for Infectious Disease"/>
            <person name="Wu L."/>
            <person name="Ma J."/>
        </authorList>
    </citation>
    <scope>NUCLEOTIDE SEQUENCE [LARGE SCALE GENOMIC DNA]</scope>
    <source>
        <strain evidence="7">CGMCC 1.12477</strain>
    </source>
</reference>
<name>A0ABW4TIW9_9ACTN</name>
<evidence type="ECO:0000313" key="6">
    <source>
        <dbReference type="EMBL" id="MFD1945831.1"/>
    </source>
</evidence>
<keyword evidence="3" id="KW-0186">Copper</keyword>
<dbReference type="InterPro" id="IPR002355">
    <property type="entry name" value="Cu_oxidase_Cu_BS"/>
</dbReference>
<dbReference type="Pfam" id="PF07732">
    <property type="entry name" value="Cu-oxidase_3"/>
    <property type="match status" value="1"/>
</dbReference>
<keyword evidence="2" id="KW-0560">Oxidoreductase</keyword>